<dbReference type="EMBL" id="JAEAOA010001246">
    <property type="protein sequence ID" value="KAK3600824.1"/>
    <property type="molecule type" value="Genomic_DNA"/>
</dbReference>
<proteinExistence type="predicted"/>
<reference evidence="3" key="1">
    <citation type="journal article" date="2021" name="Genome Biol. Evol.">
        <title>A High-Quality Reference Genome for a Parasitic Bivalve with Doubly Uniparental Inheritance (Bivalvia: Unionida).</title>
        <authorList>
            <person name="Smith C.H."/>
        </authorList>
    </citation>
    <scope>NUCLEOTIDE SEQUENCE</scope>
    <source>
        <strain evidence="3">CHS0354</strain>
    </source>
</reference>
<name>A0AAE0W4J3_9BIVA</name>
<dbReference type="GO" id="GO:0000139">
    <property type="term" value="C:Golgi membrane"/>
    <property type="evidence" value="ECO:0007669"/>
    <property type="project" value="UniProtKB-SubCell"/>
</dbReference>
<dbReference type="Proteomes" id="UP001195483">
    <property type="component" value="Unassembled WGS sequence"/>
</dbReference>
<evidence type="ECO:0000256" key="1">
    <source>
        <dbReference type="ARBA" id="ARBA00023180"/>
    </source>
</evidence>
<dbReference type="Pfam" id="PF02157">
    <property type="entry name" value="Man-6-P_recep"/>
    <property type="match status" value="1"/>
</dbReference>
<feature type="transmembrane region" description="Helical" evidence="2">
    <location>
        <begin position="88"/>
        <end position="108"/>
    </location>
</feature>
<sequence>MVNQGSRICMTFEGSISTLITRAMTLRNRILPRGRITAMALRITQVVLMCNPGGKDELAVFGEIEAPTPTYRYYLSSPSSCYKTEGSLSAGSVLLIVFTCLLVTYLIVGISYQKLVRKSTGKDLCPNYNLWSTIPGCIKDGFIFVVNKLKGLTTKQYQPVK</sequence>
<dbReference type="GO" id="GO:0005802">
    <property type="term" value="C:trans-Golgi network"/>
    <property type="evidence" value="ECO:0007669"/>
    <property type="project" value="TreeGrafter"/>
</dbReference>
<evidence type="ECO:0008006" key="5">
    <source>
        <dbReference type="Google" id="ProtNLM"/>
    </source>
</evidence>
<organism evidence="3 4">
    <name type="scientific">Potamilus streckersoni</name>
    <dbReference type="NCBI Taxonomy" id="2493646"/>
    <lineage>
        <taxon>Eukaryota</taxon>
        <taxon>Metazoa</taxon>
        <taxon>Spiralia</taxon>
        <taxon>Lophotrochozoa</taxon>
        <taxon>Mollusca</taxon>
        <taxon>Bivalvia</taxon>
        <taxon>Autobranchia</taxon>
        <taxon>Heteroconchia</taxon>
        <taxon>Palaeoheterodonta</taxon>
        <taxon>Unionida</taxon>
        <taxon>Unionoidea</taxon>
        <taxon>Unionidae</taxon>
        <taxon>Ambleminae</taxon>
        <taxon>Lampsilini</taxon>
        <taxon>Potamilus</taxon>
    </lineage>
</organism>
<evidence type="ECO:0000313" key="4">
    <source>
        <dbReference type="Proteomes" id="UP001195483"/>
    </source>
</evidence>
<evidence type="ECO:0000313" key="3">
    <source>
        <dbReference type="EMBL" id="KAK3600824.1"/>
    </source>
</evidence>
<keyword evidence="2" id="KW-0472">Membrane</keyword>
<evidence type="ECO:0000256" key="2">
    <source>
        <dbReference type="SAM" id="Phobius"/>
    </source>
</evidence>
<comment type="caution">
    <text evidence="3">The sequence shown here is derived from an EMBL/GenBank/DDBJ whole genome shotgun (WGS) entry which is preliminary data.</text>
</comment>
<accession>A0AAE0W4J3</accession>
<keyword evidence="4" id="KW-1185">Reference proteome</keyword>
<reference evidence="3" key="2">
    <citation type="journal article" date="2021" name="Genome Biol. Evol.">
        <title>Developing a high-quality reference genome for a parasitic bivalve with doubly uniparental inheritance (Bivalvia: Unionida).</title>
        <authorList>
            <person name="Smith C.H."/>
        </authorList>
    </citation>
    <scope>NUCLEOTIDE SEQUENCE</scope>
    <source>
        <strain evidence="3">CHS0354</strain>
        <tissue evidence="3">Mantle</tissue>
    </source>
</reference>
<keyword evidence="1" id="KW-0325">Glycoprotein</keyword>
<dbReference type="AlphaFoldDB" id="A0AAE0W4J3"/>
<dbReference type="InterPro" id="IPR028927">
    <property type="entry name" value="Man-6-P_rcpt"/>
</dbReference>
<protein>
    <recommendedName>
        <fullName evidence="5">Cation-dependent mannose-6-phosphate receptor</fullName>
    </recommendedName>
</protein>
<gene>
    <name evidence="3" type="ORF">CHS0354_020506</name>
</gene>
<keyword evidence="2" id="KW-0812">Transmembrane</keyword>
<keyword evidence="2" id="KW-1133">Transmembrane helix</keyword>
<dbReference type="PANTHER" id="PTHR15071:SF0">
    <property type="entry name" value="MANNOSE 6-PHOSPHATE RECEPTOR-LIKE PROTEIN 1"/>
    <property type="match status" value="1"/>
</dbReference>
<dbReference type="PANTHER" id="PTHR15071">
    <property type="entry name" value="MANNOSE-6-PHOSPHATE RECEPTOR FAMILY MEMBER"/>
    <property type="match status" value="1"/>
</dbReference>
<reference evidence="3" key="3">
    <citation type="submission" date="2023-05" db="EMBL/GenBank/DDBJ databases">
        <authorList>
            <person name="Smith C.H."/>
        </authorList>
    </citation>
    <scope>NUCLEOTIDE SEQUENCE</scope>
    <source>
        <strain evidence="3">CHS0354</strain>
        <tissue evidence="3">Mantle</tissue>
    </source>
</reference>